<dbReference type="EMBL" id="UZAD01013844">
    <property type="protein sequence ID" value="VDN95803.1"/>
    <property type="molecule type" value="Genomic_DNA"/>
</dbReference>
<reference evidence="1 2" key="2">
    <citation type="submission" date="2018-11" db="EMBL/GenBank/DDBJ databases">
        <authorList>
            <consortium name="Pathogen Informatics"/>
        </authorList>
    </citation>
    <scope>NUCLEOTIDE SEQUENCE [LARGE SCALE GENOMIC DNA]</scope>
</reference>
<evidence type="ECO:0000313" key="3">
    <source>
        <dbReference type="WBParaSite" id="BPAG_0001469001-mRNA-1"/>
    </source>
</evidence>
<accession>A0A0N4U070</accession>
<dbReference type="WBParaSite" id="BPAG_0001469001-mRNA-1">
    <property type="protein sequence ID" value="BPAG_0001469001-mRNA-1"/>
    <property type="gene ID" value="BPAG_0001469001"/>
</dbReference>
<evidence type="ECO:0000313" key="2">
    <source>
        <dbReference type="Proteomes" id="UP000278627"/>
    </source>
</evidence>
<protein>
    <submittedName>
        <fullName evidence="1 3">Uncharacterized protein</fullName>
    </submittedName>
</protein>
<keyword evidence="2" id="KW-1185">Reference proteome</keyword>
<name>A0A0N4U070_BRUPA</name>
<sequence>MLFSSTTTANTTAITDSANIISSTIASQNDSRGKVISNGTSLAAINECIKSSADSSANSSISLLNSDRSIHESRQVRQVNTARVPPMIAQNSSANSSISLLNSDRSIHESRQVRQVNTARVPPMIAQNVGTTLLEYFCLLNFLEIPYEFPYSKLYTLNK</sequence>
<dbReference type="Proteomes" id="UP000278627">
    <property type="component" value="Unassembled WGS sequence"/>
</dbReference>
<evidence type="ECO:0000313" key="1">
    <source>
        <dbReference type="EMBL" id="VDN95803.1"/>
    </source>
</evidence>
<proteinExistence type="predicted"/>
<organism evidence="3">
    <name type="scientific">Brugia pahangi</name>
    <name type="common">Filarial nematode worm</name>
    <dbReference type="NCBI Taxonomy" id="6280"/>
    <lineage>
        <taxon>Eukaryota</taxon>
        <taxon>Metazoa</taxon>
        <taxon>Ecdysozoa</taxon>
        <taxon>Nematoda</taxon>
        <taxon>Chromadorea</taxon>
        <taxon>Rhabditida</taxon>
        <taxon>Spirurina</taxon>
        <taxon>Spiruromorpha</taxon>
        <taxon>Filarioidea</taxon>
        <taxon>Onchocercidae</taxon>
        <taxon>Brugia</taxon>
    </lineage>
</organism>
<reference evidence="3" key="1">
    <citation type="submission" date="2017-02" db="UniProtKB">
        <authorList>
            <consortium name="WormBaseParasite"/>
        </authorList>
    </citation>
    <scope>IDENTIFICATION</scope>
</reference>
<gene>
    <name evidence="1" type="ORF">BPAG_LOCUS14618</name>
</gene>
<dbReference type="AlphaFoldDB" id="A0A0N4U070"/>
<dbReference type="STRING" id="6280.A0A0N4U070"/>